<dbReference type="Pfam" id="PF02384">
    <property type="entry name" value="N6_Mtase"/>
    <property type="match status" value="1"/>
</dbReference>
<dbReference type="PANTHER" id="PTHR42933:SF3">
    <property type="entry name" value="TYPE I RESTRICTION ENZYME MJAVIII METHYLASE SUBUNIT"/>
    <property type="match status" value="1"/>
</dbReference>
<dbReference type="InterPro" id="IPR029063">
    <property type="entry name" value="SAM-dependent_MTases_sf"/>
</dbReference>
<proteinExistence type="predicted"/>
<organism evidence="8 9">
    <name type="scientific">Eisenbergiella tayi</name>
    <dbReference type="NCBI Taxonomy" id="1432052"/>
    <lineage>
        <taxon>Bacteria</taxon>
        <taxon>Bacillati</taxon>
        <taxon>Bacillota</taxon>
        <taxon>Clostridia</taxon>
        <taxon>Lachnospirales</taxon>
        <taxon>Lachnospiraceae</taxon>
        <taxon>Eisenbergiella</taxon>
    </lineage>
</organism>
<dbReference type="PATRIC" id="fig|1432052.3.peg.6464"/>
<dbReference type="GO" id="GO:0009007">
    <property type="term" value="F:site-specific DNA-methyltransferase (adenine-specific) activity"/>
    <property type="evidence" value="ECO:0007669"/>
    <property type="project" value="UniProtKB-EC"/>
</dbReference>
<dbReference type="GO" id="GO:0008170">
    <property type="term" value="F:N-methyltransferase activity"/>
    <property type="evidence" value="ECO:0007669"/>
    <property type="project" value="InterPro"/>
</dbReference>
<keyword evidence="3 8" id="KW-0808">Transferase</keyword>
<evidence type="ECO:0000313" key="9">
    <source>
        <dbReference type="Proteomes" id="UP000095003"/>
    </source>
</evidence>
<dbReference type="GO" id="GO:0032259">
    <property type="term" value="P:methylation"/>
    <property type="evidence" value="ECO:0007669"/>
    <property type="project" value="UniProtKB-KW"/>
</dbReference>
<dbReference type="EC" id="2.1.1.72" evidence="1"/>
<dbReference type="Pfam" id="PF00176">
    <property type="entry name" value="SNF2-rel_dom"/>
    <property type="match status" value="1"/>
</dbReference>
<dbReference type="RefSeq" id="WP_069159267.1">
    <property type="nucleotide sequence ID" value="NZ_JBKXXQ010000016.1"/>
</dbReference>
<evidence type="ECO:0000256" key="6">
    <source>
        <dbReference type="ARBA" id="ARBA00047942"/>
    </source>
</evidence>
<evidence type="ECO:0000256" key="3">
    <source>
        <dbReference type="ARBA" id="ARBA00022679"/>
    </source>
</evidence>
<dbReference type="PANTHER" id="PTHR42933">
    <property type="entry name" value="SLR6095 PROTEIN"/>
    <property type="match status" value="1"/>
</dbReference>
<dbReference type="InterPro" id="IPR014001">
    <property type="entry name" value="Helicase_ATP-bd"/>
</dbReference>
<comment type="catalytic activity">
    <reaction evidence="6">
        <text>a 2'-deoxyadenosine in DNA + S-adenosyl-L-methionine = an N(6)-methyl-2'-deoxyadenosine in DNA + S-adenosyl-L-homocysteine + H(+)</text>
        <dbReference type="Rhea" id="RHEA:15197"/>
        <dbReference type="Rhea" id="RHEA-COMP:12418"/>
        <dbReference type="Rhea" id="RHEA-COMP:12419"/>
        <dbReference type="ChEBI" id="CHEBI:15378"/>
        <dbReference type="ChEBI" id="CHEBI:57856"/>
        <dbReference type="ChEBI" id="CHEBI:59789"/>
        <dbReference type="ChEBI" id="CHEBI:90615"/>
        <dbReference type="ChEBI" id="CHEBI:90616"/>
        <dbReference type="EC" id="2.1.1.72"/>
    </reaction>
</comment>
<evidence type="ECO:0000259" key="7">
    <source>
        <dbReference type="PROSITE" id="PS51192"/>
    </source>
</evidence>
<feature type="domain" description="Helicase ATP-binding" evidence="7">
    <location>
        <begin position="495"/>
        <end position="657"/>
    </location>
</feature>
<dbReference type="GO" id="GO:0005524">
    <property type="term" value="F:ATP binding"/>
    <property type="evidence" value="ECO:0007669"/>
    <property type="project" value="InterPro"/>
</dbReference>
<dbReference type="InterPro" id="IPR051537">
    <property type="entry name" value="DNA_Adenine_Mtase"/>
</dbReference>
<dbReference type="Gene3D" id="3.40.50.150">
    <property type="entry name" value="Vaccinia Virus protein VP39"/>
    <property type="match status" value="1"/>
</dbReference>
<dbReference type="AlphaFoldDB" id="A0A1E3A9E7"/>
<keyword evidence="5" id="KW-0680">Restriction system</keyword>
<keyword evidence="2 8" id="KW-0489">Methyltransferase</keyword>
<dbReference type="PROSITE" id="PS51192">
    <property type="entry name" value="HELICASE_ATP_BIND_1"/>
    <property type="match status" value="1"/>
</dbReference>
<dbReference type="InterPro" id="IPR003356">
    <property type="entry name" value="DNA_methylase_A-5"/>
</dbReference>
<dbReference type="EMBL" id="MCGI01000007">
    <property type="protein sequence ID" value="ODM04786.1"/>
    <property type="molecule type" value="Genomic_DNA"/>
</dbReference>
<dbReference type="InterPro" id="IPR002052">
    <property type="entry name" value="DNA_methylase_N6_adenine_CS"/>
</dbReference>
<dbReference type="InterPro" id="IPR000330">
    <property type="entry name" value="SNF2_N"/>
</dbReference>
<dbReference type="PROSITE" id="PS00092">
    <property type="entry name" value="N6_MTASE"/>
    <property type="match status" value="1"/>
</dbReference>
<protein>
    <recommendedName>
        <fullName evidence="1">site-specific DNA-methyltransferase (adenine-specific)</fullName>
        <ecNumber evidence="1">2.1.1.72</ecNumber>
    </recommendedName>
</protein>
<accession>A0A1E3A9E7</accession>
<dbReference type="CDD" id="cd02440">
    <property type="entry name" value="AdoMet_MTases"/>
    <property type="match status" value="1"/>
</dbReference>
<dbReference type="Proteomes" id="UP000095003">
    <property type="component" value="Unassembled WGS sequence"/>
</dbReference>
<dbReference type="InterPro" id="IPR027417">
    <property type="entry name" value="P-loop_NTPase"/>
</dbReference>
<dbReference type="PRINTS" id="PR00507">
    <property type="entry name" value="N12N6MTFRASE"/>
</dbReference>
<dbReference type="Gene3D" id="3.40.50.300">
    <property type="entry name" value="P-loop containing nucleotide triphosphate hydrolases"/>
    <property type="match status" value="2"/>
</dbReference>
<dbReference type="SMART" id="SM00487">
    <property type="entry name" value="DEXDc"/>
    <property type="match status" value="1"/>
</dbReference>
<comment type="caution">
    <text evidence="8">The sequence shown here is derived from an EMBL/GenBank/DDBJ whole genome shotgun (WGS) entry which is preliminary data.</text>
</comment>
<reference evidence="8 9" key="1">
    <citation type="submission" date="2016-07" db="EMBL/GenBank/DDBJ databases">
        <title>Characterization of isolates of Eisenbergiella tayi derived from blood cultures, using whole genome sequencing.</title>
        <authorList>
            <person name="Burdz T."/>
            <person name="Wiebe D."/>
            <person name="Huynh C."/>
            <person name="Bernard K."/>
        </authorList>
    </citation>
    <scope>NUCLEOTIDE SEQUENCE [LARGE SCALE GENOMIC DNA]</scope>
    <source>
        <strain evidence="8 9">NML 120489</strain>
    </source>
</reference>
<dbReference type="GO" id="GO:0009307">
    <property type="term" value="P:DNA restriction-modification system"/>
    <property type="evidence" value="ECO:0007669"/>
    <property type="project" value="UniProtKB-KW"/>
</dbReference>
<evidence type="ECO:0000256" key="5">
    <source>
        <dbReference type="ARBA" id="ARBA00022747"/>
    </source>
</evidence>
<sequence>MKYSYHMNTIPTNKRKELNDKVLYLIDSDEIEKISLTPEDLFNAYTGDGGLHELKRSDYANYSEFSQAKKVVENGQFFTPPALCEFVAACLQVSESDIVADLTCGMGNFFNFLPVESNLYGCELDIKAYKVARYLYPSARLEHKDIRTYQPNIRFDYVVGNPPFHLRWWIEDGDEVLSQLYYCRKAAELLKPYGILALIVPRSFLADAFTDKNAIEELEKNFRFLGQISLADHAFAQMGVAQFPTKLQFWQRRPAGEGKAIQPYRTEYDGSLPYLTNLPQQAERFRGLLLQTAKADLEKNRSRILLELAQSRSTSTDFQYKVKMLLYHIKANPATREKYTKCCEYLHRFYTEKQPDGMNYQEWSKVRLTEKKVLAYLSAALKRQNKKPEEDKIVLVKQGYDFVYKAYSSKTRRTLTPAMRQQIPVYEAVLEYEPERFPGYERLLRKKRREYDKQSMDFATMPEDARIADWLSAFSLWDAENEETIHLNEIQRHDLNLILQKRYGLLQWEQGSGKTLAGIAVGLYRMEHQHIHSTWVVSSAISIRNNWDVVLPNYGLSYVFVQRLADLEKIRPGDFVLLTLNKVCQYRKQLRHWIRLYGQKIQLVLDESDEITNPDSVRTKASLSCFRRCRSKLLTTGTSTRNNISEFAPQLEMLYNNSINMISWCDTLYHYERGTSQEHGILTEDNNPYYREPIPAYKKGYRLFAASHLPEKITVFGVGQRTQDIFNAEVLSDILCKTVITRTFEEVSGKDIKHIHQIPLRFAPDEKAVYQTAIDEFCSMRRNYFKSTGNSRKDSMMKLIQQIVLLLRISAAPDTVIEYRSDTPVKVMAALELAANWPDEVVAIGVRHKAVLDSYAKAIQEYLPERPLFIVTGSTTTFAKRRALRKTLRESKNGILLCTQQSLPSSVNFEFVNKIIIPELHYNNSGMSQFYFRFIRYTSTEDKDIYFLTYAGSIESNLMQMVLVKEKLNLFMKGQDTDLDAIYERFDVNYDLLSLLMYQEQDEKGVFHIRWGEQNIA</sequence>
<name>A0A1E3A9E7_9FIRM</name>
<evidence type="ECO:0000256" key="1">
    <source>
        <dbReference type="ARBA" id="ARBA00011900"/>
    </source>
</evidence>
<dbReference type="SUPFAM" id="SSF52540">
    <property type="entry name" value="P-loop containing nucleoside triphosphate hydrolases"/>
    <property type="match status" value="2"/>
</dbReference>
<evidence type="ECO:0000256" key="2">
    <source>
        <dbReference type="ARBA" id="ARBA00022603"/>
    </source>
</evidence>
<evidence type="ECO:0000256" key="4">
    <source>
        <dbReference type="ARBA" id="ARBA00022691"/>
    </source>
</evidence>
<dbReference type="GO" id="GO:0003677">
    <property type="term" value="F:DNA binding"/>
    <property type="evidence" value="ECO:0007669"/>
    <property type="project" value="InterPro"/>
</dbReference>
<dbReference type="SUPFAM" id="SSF53335">
    <property type="entry name" value="S-adenosyl-L-methionine-dependent methyltransferases"/>
    <property type="match status" value="1"/>
</dbReference>
<keyword evidence="4" id="KW-0949">S-adenosyl-L-methionine</keyword>
<gene>
    <name evidence="8" type="primary">tam_2</name>
    <name evidence="8" type="ORF">BEH84_05849</name>
</gene>
<evidence type="ECO:0000313" key="8">
    <source>
        <dbReference type="EMBL" id="ODM04786.1"/>
    </source>
</evidence>